<dbReference type="InterPro" id="IPR001455">
    <property type="entry name" value="TusA-like"/>
</dbReference>
<dbReference type="PROSITE" id="PS01148">
    <property type="entry name" value="UPF0033"/>
    <property type="match status" value="1"/>
</dbReference>
<reference evidence="3 4" key="1">
    <citation type="submission" date="2019-12" db="EMBL/GenBank/DDBJ databases">
        <authorList>
            <person name="Reyes-Prieto M."/>
        </authorList>
    </citation>
    <scope>NUCLEOTIDE SEQUENCE [LARGE SCALE GENOMIC DNA]</scope>
    <source>
        <strain evidence="3">HF14-78462</strain>
    </source>
</reference>
<feature type="domain" description="UPF0033" evidence="2">
    <location>
        <begin position="10"/>
        <end position="34"/>
    </location>
</feature>
<protein>
    <submittedName>
        <fullName evidence="3">Sulfur carrier protein TusA</fullName>
    </submittedName>
</protein>
<dbReference type="EMBL" id="CACSAS010000001">
    <property type="protein sequence ID" value="CAA0091497.1"/>
    <property type="molecule type" value="Genomic_DNA"/>
</dbReference>
<dbReference type="InterPro" id="IPR036868">
    <property type="entry name" value="TusA-like_sf"/>
</dbReference>
<dbReference type="AlphaFoldDB" id="A0A5S9NMK5"/>
<evidence type="ECO:0000259" key="2">
    <source>
        <dbReference type="PROSITE" id="PS01148"/>
    </source>
</evidence>
<accession>A0A5S9NMK5</accession>
<gene>
    <name evidence="3" type="primary">tusA</name>
    <name evidence="3" type="ORF">STARVERO_01319</name>
</gene>
<comment type="similarity">
    <text evidence="1">Belongs to the sulfur carrier protein TusA family.</text>
</comment>
<dbReference type="CDD" id="cd00291">
    <property type="entry name" value="SirA_YedF_YeeD"/>
    <property type="match status" value="1"/>
</dbReference>
<dbReference type="SUPFAM" id="SSF64307">
    <property type="entry name" value="SirA-like"/>
    <property type="match status" value="1"/>
</dbReference>
<evidence type="ECO:0000313" key="4">
    <source>
        <dbReference type="Proteomes" id="UP000433050"/>
    </source>
</evidence>
<organism evidence="3 4">
    <name type="scientific">Starkeya nomas</name>
    <dbReference type="NCBI Taxonomy" id="2666134"/>
    <lineage>
        <taxon>Bacteria</taxon>
        <taxon>Pseudomonadati</taxon>
        <taxon>Pseudomonadota</taxon>
        <taxon>Alphaproteobacteria</taxon>
        <taxon>Hyphomicrobiales</taxon>
        <taxon>Xanthobacteraceae</taxon>
        <taxon>Starkeya</taxon>
    </lineage>
</organism>
<dbReference type="Pfam" id="PF01206">
    <property type="entry name" value="TusA"/>
    <property type="match status" value="1"/>
</dbReference>
<evidence type="ECO:0000256" key="1">
    <source>
        <dbReference type="ARBA" id="ARBA00008984"/>
    </source>
</evidence>
<evidence type="ECO:0000313" key="3">
    <source>
        <dbReference type="EMBL" id="CAA0091497.1"/>
    </source>
</evidence>
<proteinExistence type="inferred from homology"/>
<dbReference type="Gene3D" id="3.30.110.40">
    <property type="entry name" value="TusA-like domain"/>
    <property type="match status" value="1"/>
</dbReference>
<dbReference type="PANTHER" id="PTHR33279">
    <property type="entry name" value="SULFUR CARRIER PROTEIN YEDF-RELATED"/>
    <property type="match status" value="1"/>
</dbReference>
<dbReference type="Proteomes" id="UP000433050">
    <property type="component" value="Unassembled WGS sequence"/>
</dbReference>
<keyword evidence="4" id="KW-1185">Reference proteome</keyword>
<sequence>MDRETAALRLDLKGLKCPLPALHTRRALERAAPGTVILVECTDPMAVIDIPHLVQQAGHALEAQDRDGAVIAFRIRKSG</sequence>
<dbReference type="RefSeq" id="WP_144343537.1">
    <property type="nucleotide sequence ID" value="NZ_CACSAS010000001.1"/>
</dbReference>
<dbReference type="PANTHER" id="PTHR33279:SF6">
    <property type="entry name" value="SULFUR CARRIER PROTEIN YEDF-RELATED"/>
    <property type="match status" value="1"/>
</dbReference>
<name>A0A5S9NMK5_9HYPH</name>